<evidence type="ECO:0000313" key="5">
    <source>
        <dbReference type="Proteomes" id="UP000577956"/>
    </source>
</evidence>
<keyword evidence="2" id="KW-1133">Transmembrane helix</keyword>
<organism evidence="4 5">
    <name type="scientific">Cellulomonas oligotrophica</name>
    <dbReference type="NCBI Taxonomy" id="931536"/>
    <lineage>
        <taxon>Bacteria</taxon>
        <taxon>Bacillati</taxon>
        <taxon>Actinomycetota</taxon>
        <taxon>Actinomycetes</taxon>
        <taxon>Micrococcales</taxon>
        <taxon>Cellulomonadaceae</taxon>
        <taxon>Cellulomonas</taxon>
    </lineage>
</organism>
<dbReference type="Gene3D" id="3.10.310.50">
    <property type="match status" value="1"/>
</dbReference>
<feature type="compositionally biased region" description="Gly residues" evidence="1">
    <location>
        <begin position="615"/>
        <end position="634"/>
    </location>
</feature>
<dbReference type="Pfam" id="PF04536">
    <property type="entry name" value="TPM_phosphatase"/>
    <property type="match status" value="1"/>
</dbReference>
<proteinExistence type="predicted"/>
<dbReference type="AlphaFoldDB" id="A0A7Y9FEW4"/>
<evidence type="ECO:0000256" key="2">
    <source>
        <dbReference type="SAM" id="Phobius"/>
    </source>
</evidence>
<protein>
    <submittedName>
        <fullName evidence="4">Putative membrane protein YgcG</fullName>
    </submittedName>
</protein>
<name>A0A7Y9FEW4_9CELL</name>
<reference evidence="4 5" key="1">
    <citation type="submission" date="2020-07" db="EMBL/GenBank/DDBJ databases">
        <title>Sequencing the genomes of 1000 actinobacteria strains.</title>
        <authorList>
            <person name="Klenk H.-P."/>
        </authorList>
    </citation>
    <scope>NUCLEOTIDE SEQUENCE [LARGE SCALE GENOMIC DNA]</scope>
    <source>
        <strain evidence="4 5">DSM 24482</strain>
    </source>
</reference>
<dbReference type="PANTHER" id="PTHR30373">
    <property type="entry name" value="UPF0603 PROTEIN YGCG"/>
    <property type="match status" value="1"/>
</dbReference>
<feature type="domain" description="TPM" evidence="3">
    <location>
        <begin position="73"/>
        <end position="188"/>
    </location>
</feature>
<dbReference type="PANTHER" id="PTHR30373:SF2">
    <property type="entry name" value="UPF0603 PROTEIN YGCG"/>
    <property type="match status" value="1"/>
</dbReference>
<accession>A0A7Y9FEW4</accession>
<gene>
    <name evidence="4" type="ORF">BKA21_001281</name>
</gene>
<evidence type="ECO:0000313" key="4">
    <source>
        <dbReference type="EMBL" id="NYD85732.1"/>
    </source>
</evidence>
<feature type="region of interest" description="Disordered" evidence="1">
    <location>
        <begin position="1"/>
        <end position="31"/>
    </location>
</feature>
<dbReference type="Proteomes" id="UP000577956">
    <property type="component" value="Unassembled WGS sequence"/>
</dbReference>
<feature type="region of interest" description="Disordered" evidence="1">
    <location>
        <begin position="612"/>
        <end position="677"/>
    </location>
</feature>
<dbReference type="InterPro" id="IPR007621">
    <property type="entry name" value="TPM_dom"/>
</dbReference>
<keyword evidence="2" id="KW-0472">Membrane</keyword>
<feature type="transmembrane region" description="Helical" evidence="2">
    <location>
        <begin position="200"/>
        <end position="221"/>
    </location>
</feature>
<comment type="caution">
    <text evidence="4">The sequence shown here is derived from an EMBL/GenBank/DDBJ whole genome shotgun (WGS) entry which is preliminary data.</text>
</comment>
<evidence type="ECO:0000256" key="1">
    <source>
        <dbReference type="SAM" id="MobiDB-lite"/>
    </source>
</evidence>
<feature type="compositionally biased region" description="Low complexity" evidence="1">
    <location>
        <begin position="635"/>
        <end position="667"/>
    </location>
</feature>
<evidence type="ECO:0000259" key="3">
    <source>
        <dbReference type="Pfam" id="PF04536"/>
    </source>
</evidence>
<keyword evidence="2" id="KW-0812">Transmembrane</keyword>
<dbReference type="EMBL" id="JACCBK010000001">
    <property type="protein sequence ID" value="NYD85732.1"/>
    <property type="molecule type" value="Genomic_DNA"/>
</dbReference>
<dbReference type="RefSeq" id="WP_140457494.1">
    <property type="nucleotide sequence ID" value="NZ_BONN01000001.1"/>
</dbReference>
<sequence length="677" mass="68867">MRPATPAPPTTGTGPARTSPARTSPCWTSPTRAARTTWSARALRAGAVAVAAGALLAPGAAVAAPPLDLVDEVTDEAGVLDGRTDEVRAAVDALADRTPYQLFVVYVDTFDDLDPAAWADATAQASDLGRDDVLLAVAVESRRYQVSVDDAIGLTDAQLDRVQTDRIEPALREDDWAGAAVAAAEGYQAEVAGEGRAGRVLLGLLAAVVLLAGAAWAVVAWRRRRAAAEDLDELEARAGQALVAADDAVQASATELGFADAQLGPDAVGPFVAALDEARALLTRAFEARHALDDGADLPDAEQHARLTQVLALCDQVDDVLDAQTDALARLRDLHARAPQVLDELAARADALDARTATARTVLQRIAAAHAASVVAPVADHAGTAAAQVAHARDAVAQGRAVLDADRPAAVLRAGDAEGALAGAAALLDAVDHLAADLAAAPARIDAAVTSISSDVDDAARLAPTDPQVGAAVADARAAVAHAQASRTAGDPPAALHRLADAEARLDALLAPARAQAEALARARERLPVLLAQADASARSAADLLATQRSAVGAGARTRFAEGQRLLVEAHAAAPVDPVTAAAVADRAVALLAEAHRAARADLDAARRAAAPTTFGGGWSTGSTWGGSGGGRSSGGSTRRSSGSSRRSTSTSRRSSSPARRSSSSRSTGRRGGGGRF</sequence>